<dbReference type="EMBL" id="GBRH01232490">
    <property type="protein sequence ID" value="JAD65405.1"/>
    <property type="molecule type" value="Transcribed_RNA"/>
</dbReference>
<dbReference type="AlphaFoldDB" id="A0A0A9BW56"/>
<proteinExistence type="predicted"/>
<evidence type="ECO:0000313" key="1">
    <source>
        <dbReference type="EMBL" id="JAD65405.1"/>
    </source>
</evidence>
<name>A0A0A9BW56_ARUDO</name>
<reference evidence="1" key="1">
    <citation type="submission" date="2014-09" db="EMBL/GenBank/DDBJ databases">
        <authorList>
            <person name="Magalhaes I.L.F."/>
            <person name="Oliveira U."/>
            <person name="Santos F.R."/>
            <person name="Vidigal T.H.D.A."/>
            <person name="Brescovit A.D."/>
            <person name="Santos A.J."/>
        </authorList>
    </citation>
    <scope>NUCLEOTIDE SEQUENCE</scope>
    <source>
        <tissue evidence="1">Shoot tissue taken approximately 20 cm above the soil surface</tissue>
    </source>
</reference>
<reference evidence="1" key="2">
    <citation type="journal article" date="2015" name="Data Brief">
        <title>Shoot transcriptome of the giant reed, Arundo donax.</title>
        <authorList>
            <person name="Barrero R.A."/>
            <person name="Guerrero F.D."/>
            <person name="Moolhuijzen P."/>
            <person name="Goolsby J.A."/>
            <person name="Tidwell J."/>
            <person name="Bellgard S.E."/>
            <person name="Bellgard M.I."/>
        </authorList>
    </citation>
    <scope>NUCLEOTIDE SEQUENCE</scope>
    <source>
        <tissue evidence="1">Shoot tissue taken approximately 20 cm above the soil surface</tissue>
    </source>
</reference>
<accession>A0A0A9BW56</accession>
<organism evidence="1">
    <name type="scientific">Arundo donax</name>
    <name type="common">Giant reed</name>
    <name type="synonym">Donax arundinaceus</name>
    <dbReference type="NCBI Taxonomy" id="35708"/>
    <lineage>
        <taxon>Eukaryota</taxon>
        <taxon>Viridiplantae</taxon>
        <taxon>Streptophyta</taxon>
        <taxon>Embryophyta</taxon>
        <taxon>Tracheophyta</taxon>
        <taxon>Spermatophyta</taxon>
        <taxon>Magnoliopsida</taxon>
        <taxon>Liliopsida</taxon>
        <taxon>Poales</taxon>
        <taxon>Poaceae</taxon>
        <taxon>PACMAD clade</taxon>
        <taxon>Arundinoideae</taxon>
        <taxon>Arundineae</taxon>
        <taxon>Arundo</taxon>
    </lineage>
</organism>
<protein>
    <submittedName>
        <fullName evidence="1">Uncharacterized protein</fullName>
    </submittedName>
</protein>
<sequence length="67" mass="7282">MQTCQLFPNLLVRLTKSATDVVGCMSLSGPSELFHSCCTEDCTAETIEWTIISLASCPCQFSPSHVI</sequence>